<feature type="domain" description="Arrestin-like N-terminal" evidence="2">
    <location>
        <begin position="10"/>
        <end position="161"/>
    </location>
</feature>
<keyword evidence="5" id="KW-1185">Reference proteome</keyword>
<dbReference type="Proteomes" id="UP000823561">
    <property type="component" value="Chromosome 12"/>
</dbReference>
<dbReference type="InterPro" id="IPR050357">
    <property type="entry name" value="Arrestin_domain-protein"/>
</dbReference>
<dbReference type="AlphaFoldDB" id="A0AAV6GB84"/>
<dbReference type="GO" id="GO:0005886">
    <property type="term" value="C:plasma membrane"/>
    <property type="evidence" value="ECO:0007669"/>
    <property type="project" value="TreeGrafter"/>
</dbReference>
<evidence type="ECO:0000259" key="3">
    <source>
        <dbReference type="Pfam" id="PF02752"/>
    </source>
</evidence>
<protein>
    <recommendedName>
        <fullName evidence="6">Arrestin domain-containing protein 3</fullName>
    </recommendedName>
</protein>
<dbReference type="Gene3D" id="2.60.40.640">
    <property type="match status" value="2"/>
</dbReference>
<evidence type="ECO:0000313" key="5">
    <source>
        <dbReference type="Proteomes" id="UP000823561"/>
    </source>
</evidence>
<dbReference type="InterPro" id="IPR011022">
    <property type="entry name" value="Arrestin_C-like"/>
</dbReference>
<evidence type="ECO:0008006" key="6">
    <source>
        <dbReference type="Google" id="ProtNLM"/>
    </source>
</evidence>
<comment type="similarity">
    <text evidence="1">Belongs to the arrestin family.</text>
</comment>
<name>A0AAV6GB84_9TELE</name>
<evidence type="ECO:0000259" key="2">
    <source>
        <dbReference type="Pfam" id="PF00339"/>
    </source>
</evidence>
<dbReference type="InterPro" id="IPR014756">
    <property type="entry name" value="Ig_E-set"/>
</dbReference>
<dbReference type="GO" id="GO:0007399">
    <property type="term" value="P:nervous system development"/>
    <property type="evidence" value="ECO:0007669"/>
    <property type="project" value="UniProtKB-ARBA"/>
</dbReference>
<dbReference type="PANTHER" id="PTHR11188:SF135">
    <property type="entry name" value="ARRESTIN DOMAIN CONTAINING 3-LIKE-RELATED"/>
    <property type="match status" value="1"/>
</dbReference>
<dbReference type="GO" id="GO:0005737">
    <property type="term" value="C:cytoplasm"/>
    <property type="evidence" value="ECO:0007669"/>
    <property type="project" value="TreeGrafter"/>
</dbReference>
<dbReference type="Pfam" id="PF02752">
    <property type="entry name" value="Arrestin_C"/>
    <property type="match status" value="1"/>
</dbReference>
<dbReference type="InterPro" id="IPR014752">
    <property type="entry name" value="Arrestin-like_C"/>
</dbReference>
<proteinExistence type="inferred from homology"/>
<dbReference type="InterPro" id="IPR011021">
    <property type="entry name" value="Arrestin-like_N"/>
</dbReference>
<dbReference type="PANTHER" id="PTHR11188">
    <property type="entry name" value="ARRESTIN DOMAIN CONTAINING PROTEIN"/>
    <property type="match status" value="1"/>
</dbReference>
<sequence>MSFNMILSVTYDEINESNTFTNGDCISGHVTLDVTKKTKIKSFRIKLKGKIKVQWRVACSRGIRPSSKGYDDEETLIKSVQYFVGGDLGTPLLTDHNGQPYSNTIAPGRHLFPFTFDLPQEKMPPSFKGVHGKIVYFLEAKLTRLMRISSKDRIEFTFVPKPNPSNRVAQDDFTDKSWTFQDGIVSNIKAGRKCHLGEGLTVTGTTQNTSSSPVRLNFRLCQVQECCAQNQHWSHDSQDVLIERSDIIGPFRTANVTEVLKIPCNIPASLLNCRLMKVEYKLWVYLEGKHSFDSIVFGVELLPPRQQGGQSSFSEQSRSTSQASQVLHSSLLCGSPLPADIHHLFTK</sequence>
<dbReference type="SUPFAM" id="SSF81296">
    <property type="entry name" value="E set domains"/>
    <property type="match status" value="2"/>
</dbReference>
<comment type="caution">
    <text evidence="4">The sequence shown here is derived from an EMBL/GenBank/DDBJ whole genome shotgun (WGS) entry which is preliminary data.</text>
</comment>
<evidence type="ECO:0000256" key="1">
    <source>
        <dbReference type="ARBA" id="ARBA00005298"/>
    </source>
</evidence>
<gene>
    <name evidence="4" type="ORF">AALO_G00161600</name>
</gene>
<dbReference type="Pfam" id="PF00339">
    <property type="entry name" value="Arrestin_N"/>
    <property type="match status" value="1"/>
</dbReference>
<accession>A0AAV6GB84</accession>
<feature type="domain" description="Arrestin C-terminal-like" evidence="3">
    <location>
        <begin position="197"/>
        <end position="289"/>
    </location>
</feature>
<evidence type="ECO:0000313" key="4">
    <source>
        <dbReference type="EMBL" id="KAG5272095.1"/>
    </source>
</evidence>
<organism evidence="4 5">
    <name type="scientific">Alosa alosa</name>
    <name type="common">allis shad</name>
    <dbReference type="NCBI Taxonomy" id="278164"/>
    <lineage>
        <taxon>Eukaryota</taxon>
        <taxon>Metazoa</taxon>
        <taxon>Chordata</taxon>
        <taxon>Craniata</taxon>
        <taxon>Vertebrata</taxon>
        <taxon>Euteleostomi</taxon>
        <taxon>Actinopterygii</taxon>
        <taxon>Neopterygii</taxon>
        <taxon>Teleostei</taxon>
        <taxon>Clupei</taxon>
        <taxon>Clupeiformes</taxon>
        <taxon>Clupeoidei</taxon>
        <taxon>Clupeidae</taxon>
        <taxon>Alosa</taxon>
    </lineage>
</organism>
<dbReference type="GO" id="GO:0015031">
    <property type="term" value="P:protein transport"/>
    <property type="evidence" value="ECO:0007669"/>
    <property type="project" value="TreeGrafter"/>
</dbReference>
<reference evidence="4" key="1">
    <citation type="submission" date="2020-10" db="EMBL/GenBank/DDBJ databases">
        <title>Chromosome-scale genome assembly of the Allis shad, Alosa alosa.</title>
        <authorList>
            <person name="Margot Z."/>
            <person name="Christophe K."/>
            <person name="Cabau C."/>
            <person name="Louis A."/>
            <person name="Berthelot C."/>
            <person name="Parey E."/>
            <person name="Roest Crollius H."/>
            <person name="Montfort J."/>
            <person name="Robinson-Rechavi M."/>
            <person name="Bucao C."/>
            <person name="Bouchez O."/>
            <person name="Gislard M."/>
            <person name="Lluch J."/>
            <person name="Milhes M."/>
            <person name="Lampietro C."/>
            <person name="Lopez Roques C."/>
            <person name="Donnadieu C."/>
            <person name="Braasch I."/>
            <person name="Desvignes T."/>
            <person name="Postlethwait J."/>
            <person name="Bobe J."/>
            <person name="Guiguen Y."/>
        </authorList>
    </citation>
    <scope>NUCLEOTIDE SEQUENCE</scope>
    <source>
        <strain evidence="4">M-15738</strain>
        <tissue evidence="4">Blood</tissue>
    </source>
</reference>
<dbReference type="EMBL" id="JADWDJ010000012">
    <property type="protein sequence ID" value="KAG5272095.1"/>
    <property type="molecule type" value="Genomic_DNA"/>
</dbReference>